<dbReference type="SUPFAM" id="SSF52743">
    <property type="entry name" value="Subtilisin-like"/>
    <property type="match status" value="1"/>
</dbReference>
<dbReference type="Gene3D" id="3.40.50.200">
    <property type="entry name" value="Peptidase S8/S53 domain"/>
    <property type="match status" value="1"/>
</dbReference>
<gene>
    <name evidence="7" type="ORF">BCR32DRAFT_206343</name>
</gene>
<dbReference type="PROSITE" id="PS51892">
    <property type="entry name" value="SUBTILASE"/>
    <property type="match status" value="1"/>
</dbReference>
<dbReference type="EMBL" id="MCFG01000194">
    <property type="protein sequence ID" value="ORX78899.1"/>
    <property type="molecule type" value="Genomic_DNA"/>
</dbReference>
<keyword evidence="8" id="KW-1185">Reference proteome</keyword>
<name>A0A1Y1WZA7_9FUNG</name>
<proteinExistence type="inferred from homology"/>
<dbReference type="AlphaFoldDB" id="A0A1Y1WZA7"/>
<accession>A0A1Y1WZA7</accession>
<organism evidence="7 8">
    <name type="scientific">Anaeromyces robustus</name>
    <dbReference type="NCBI Taxonomy" id="1754192"/>
    <lineage>
        <taxon>Eukaryota</taxon>
        <taxon>Fungi</taxon>
        <taxon>Fungi incertae sedis</taxon>
        <taxon>Chytridiomycota</taxon>
        <taxon>Chytridiomycota incertae sedis</taxon>
        <taxon>Neocallimastigomycetes</taxon>
        <taxon>Neocallimastigales</taxon>
        <taxon>Neocallimastigaceae</taxon>
        <taxon>Anaeromyces</taxon>
    </lineage>
</organism>
<dbReference type="OrthoDB" id="19448at2759"/>
<dbReference type="PROSITE" id="PS00138">
    <property type="entry name" value="SUBTILASE_SER"/>
    <property type="match status" value="1"/>
</dbReference>
<dbReference type="STRING" id="1754192.A0A1Y1WZA7"/>
<evidence type="ECO:0000313" key="8">
    <source>
        <dbReference type="Proteomes" id="UP000193944"/>
    </source>
</evidence>
<evidence type="ECO:0000256" key="5">
    <source>
        <dbReference type="PROSITE-ProRule" id="PRU01240"/>
    </source>
</evidence>
<dbReference type="InterPro" id="IPR036852">
    <property type="entry name" value="Peptidase_S8/S53_dom_sf"/>
</dbReference>
<dbReference type="PANTHER" id="PTHR43806">
    <property type="entry name" value="PEPTIDASE S8"/>
    <property type="match status" value="1"/>
</dbReference>
<evidence type="ECO:0000259" key="6">
    <source>
        <dbReference type="Pfam" id="PF00082"/>
    </source>
</evidence>
<reference evidence="7 8" key="1">
    <citation type="submission" date="2016-08" db="EMBL/GenBank/DDBJ databases">
        <title>A Parts List for Fungal Cellulosomes Revealed by Comparative Genomics.</title>
        <authorList>
            <consortium name="DOE Joint Genome Institute"/>
            <person name="Haitjema C.H."/>
            <person name="Gilmore S.P."/>
            <person name="Henske J.K."/>
            <person name="Solomon K.V."/>
            <person name="De Groot R."/>
            <person name="Kuo A."/>
            <person name="Mondo S.J."/>
            <person name="Salamov A.A."/>
            <person name="Labutti K."/>
            <person name="Zhao Z."/>
            <person name="Chiniquy J."/>
            <person name="Barry K."/>
            <person name="Brewer H.M."/>
            <person name="Purvine S.O."/>
            <person name="Wright A.T."/>
            <person name="Boxma B."/>
            <person name="Van Alen T."/>
            <person name="Hackstein J.H."/>
            <person name="Baker S.E."/>
            <person name="Grigoriev I.V."/>
            <person name="O'Malley M.A."/>
        </authorList>
    </citation>
    <scope>NUCLEOTIDE SEQUENCE [LARGE SCALE GENOMIC DNA]</scope>
    <source>
        <strain evidence="7 8">S4</strain>
    </source>
</reference>
<feature type="domain" description="Peptidase S8/S53" evidence="6">
    <location>
        <begin position="7"/>
        <end position="140"/>
    </location>
</feature>
<dbReference type="GO" id="GO:0006508">
    <property type="term" value="P:proteolysis"/>
    <property type="evidence" value="ECO:0007669"/>
    <property type="project" value="UniProtKB-KW"/>
</dbReference>
<comment type="caution">
    <text evidence="5">Lacks conserved residue(s) required for the propagation of feature annotation.</text>
</comment>
<evidence type="ECO:0000256" key="4">
    <source>
        <dbReference type="ARBA" id="ARBA00022825"/>
    </source>
</evidence>
<sequence length="143" mass="15241">MKNSKPHKTVISMSFGGFGYVKALEDKLNEAINEGYIIFVSAGNDNINACEPKNSKDFKTYSGYRKVIAVGATTSNLYGDGIYRANYSNYGECVDIFAPADTLCAQTTKGYKGVKKGGGTSSATPVVAGVAATIMSEFSNIEF</sequence>
<keyword evidence="4" id="KW-0720">Serine protease</keyword>
<protein>
    <submittedName>
        <fullName evidence="7">Subtilisin-like protein</fullName>
    </submittedName>
</protein>
<dbReference type="PANTHER" id="PTHR43806:SF11">
    <property type="entry name" value="CEREVISIN-RELATED"/>
    <property type="match status" value="1"/>
</dbReference>
<evidence type="ECO:0000313" key="7">
    <source>
        <dbReference type="EMBL" id="ORX78899.1"/>
    </source>
</evidence>
<dbReference type="Pfam" id="PF00082">
    <property type="entry name" value="Peptidase_S8"/>
    <property type="match status" value="1"/>
</dbReference>
<dbReference type="InterPro" id="IPR000209">
    <property type="entry name" value="Peptidase_S8/S53_dom"/>
</dbReference>
<keyword evidence="2" id="KW-0645">Protease</keyword>
<evidence type="ECO:0000256" key="2">
    <source>
        <dbReference type="ARBA" id="ARBA00022670"/>
    </source>
</evidence>
<dbReference type="GO" id="GO:0005615">
    <property type="term" value="C:extracellular space"/>
    <property type="evidence" value="ECO:0007669"/>
    <property type="project" value="TreeGrafter"/>
</dbReference>
<comment type="caution">
    <text evidence="7">The sequence shown here is derived from an EMBL/GenBank/DDBJ whole genome shotgun (WGS) entry which is preliminary data.</text>
</comment>
<dbReference type="GO" id="GO:0004252">
    <property type="term" value="F:serine-type endopeptidase activity"/>
    <property type="evidence" value="ECO:0007669"/>
    <property type="project" value="InterPro"/>
</dbReference>
<evidence type="ECO:0000256" key="3">
    <source>
        <dbReference type="ARBA" id="ARBA00022801"/>
    </source>
</evidence>
<feature type="non-terminal residue" evidence="7">
    <location>
        <position position="143"/>
    </location>
</feature>
<comment type="similarity">
    <text evidence="1 5">Belongs to the peptidase S8 family.</text>
</comment>
<dbReference type="Proteomes" id="UP000193944">
    <property type="component" value="Unassembled WGS sequence"/>
</dbReference>
<dbReference type="InterPro" id="IPR050131">
    <property type="entry name" value="Peptidase_S8_subtilisin-like"/>
</dbReference>
<dbReference type="InterPro" id="IPR023828">
    <property type="entry name" value="Peptidase_S8_Ser-AS"/>
</dbReference>
<reference evidence="7 8" key="2">
    <citation type="submission" date="2016-08" db="EMBL/GenBank/DDBJ databases">
        <title>Pervasive Adenine N6-methylation of Active Genes in Fungi.</title>
        <authorList>
            <consortium name="DOE Joint Genome Institute"/>
            <person name="Mondo S.J."/>
            <person name="Dannebaum R.O."/>
            <person name="Kuo R.C."/>
            <person name="Labutti K."/>
            <person name="Haridas S."/>
            <person name="Kuo A."/>
            <person name="Salamov A."/>
            <person name="Ahrendt S.R."/>
            <person name="Lipzen A."/>
            <person name="Sullivan W."/>
            <person name="Andreopoulos W.B."/>
            <person name="Clum A."/>
            <person name="Lindquist E."/>
            <person name="Daum C."/>
            <person name="Ramamoorthy G.K."/>
            <person name="Gryganskyi A."/>
            <person name="Culley D."/>
            <person name="Magnuson J.K."/>
            <person name="James T.Y."/>
            <person name="O'Malley M.A."/>
            <person name="Stajich J.E."/>
            <person name="Spatafora J.W."/>
            <person name="Visel A."/>
            <person name="Grigoriev I.V."/>
        </authorList>
    </citation>
    <scope>NUCLEOTIDE SEQUENCE [LARGE SCALE GENOMIC DNA]</scope>
    <source>
        <strain evidence="7 8">S4</strain>
    </source>
</reference>
<keyword evidence="3" id="KW-0378">Hydrolase</keyword>
<evidence type="ECO:0000256" key="1">
    <source>
        <dbReference type="ARBA" id="ARBA00011073"/>
    </source>
</evidence>